<accession>A0ABS6B670</accession>
<dbReference type="InterPro" id="IPR033458">
    <property type="entry name" value="DUF5134"/>
</dbReference>
<comment type="caution">
    <text evidence="2">The sequence shown here is derived from an EMBL/GenBank/DDBJ whole genome shotgun (WGS) entry which is preliminary data.</text>
</comment>
<evidence type="ECO:0000313" key="3">
    <source>
        <dbReference type="Proteomes" id="UP000733379"/>
    </source>
</evidence>
<sequence length="202" mass="21084">MGGFVQEYAVLRWGVVAGFVLTALIVVARFAPVTQGARGVAIARGRADADPESDAAHLLMCLVMLAMLIFPMAAAPQALRGVLVAMLVAYSAVLAARLHEFRHGDRAVRSGRVVAFGYHLAAAGAMLWATHGPGMEMSRGGHSIPMALLAALFVADAALMFVPGPTSLLRHALGHAYGRTTVIPHVVMDLGTAYMLVAAATG</sequence>
<proteinExistence type="predicted"/>
<evidence type="ECO:0000313" key="2">
    <source>
        <dbReference type="EMBL" id="MBU3065824.1"/>
    </source>
</evidence>
<dbReference type="RefSeq" id="WP_215921861.1">
    <property type="nucleotide sequence ID" value="NZ_JAHKNI010000012.1"/>
</dbReference>
<name>A0ABS6B670_9NOCA</name>
<keyword evidence="3" id="KW-1185">Reference proteome</keyword>
<reference evidence="2 3" key="1">
    <citation type="submission" date="2021-06" db="EMBL/GenBank/DDBJ databases">
        <title>Actinomycetes sequencing.</title>
        <authorList>
            <person name="Shan Q."/>
        </authorList>
    </citation>
    <scope>NUCLEOTIDE SEQUENCE [LARGE SCALE GENOMIC DNA]</scope>
    <source>
        <strain evidence="2 3">NEAU-G5</strain>
    </source>
</reference>
<feature type="transmembrane region" description="Helical" evidence="1">
    <location>
        <begin position="79"/>
        <end position="98"/>
    </location>
</feature>
<gene>
    <name evidence="2" type="ORF">KO481_30410</name>
</gene>
<dbReference type="Pfam" id="PF17197">
    <property type="entry name" value="DUF5134"/>
    <property type="match status" value="1"/>
</dbReference>
<keyword evidence="1" id="KW-0812">Transmembrane</keyword>
<evidence type="ECO:0000256" key="1">
    <source>
        <dbReference type="SAM" id="Phobius"/>
    </source>
</evidence>
<organism evidence="2 3">
    <name type="scientific">Nocardia albiluteola</name>
    <dbReference type="NCBI Taxonomy" id="2842303"/>
    <lineage>
        <taxon>Bacteria</taxon>
        <taxon>Bacillati</taxon>
        <taxon>Actinomycetota</taxon>
        <taxon>Actinomycetes</taxon>
        <taxon>Mycobacteriales</taxon>
        <taxon>Nocardiaceae</taxon>
        <taxon>Nocardia</taxon>
    </lineage>
</organism>
<keyword evidence="1" id="KW-0472">Membrane</keyword>
<keyword evidence="1" id="KW-1133">Transmembrane helix</keyword>
<feature type="transmembrane region" description="Helical" evidence="1">
    <location>
        <begin position="12"/>
        <end position="34"/>
    </location>
</feature>
<feature type="transmembrane region" description="Helical" evidence="1">
    <location>
        <begin position="142"/>
        <end position="162"/>
    </location>
</feature>
<dbReference type="EMBL" id="JAHKNI010000012">
    <property type="protein sequence ID" value="MBU3065824.1"/>
    <property type="molecule type" value="Genomic_DNA"/>
</dbReference>
<dbReference type="Proteomes" id="UP000733379">
    <property type="component" value="Unassembled WGS sequence"/>
</dbReference>
<protein>
    <submittedName>
        <fullName evidence="2">DUF5134 domain-containing protein</fullName>
    </submittedName>
</protein>
<feature type="transmembrane region" description="Helical" evidence="1">
    <location>
        <begin position="110"/>
        <end position="130"/>
    </location>
</feature>
<feature type="transmembrane region" description="Helical" evidence="1">
    <location>
        <begin position="55"/>
        <end position="73"/>
    </location>
</feature>